<proteinExistence type="predicted"/>
<evidence type="ECO:0000313" key="2">
    <source>
        <dbReference type="Proteomes" id="UP000050996"/>
    </source>
</evidence>
<organism evidence="1 2">
    <name type="scientific">Cytobacillus solani</name>
    <dbReference type="NCBI Taxonomy" id="1637975"/>
    <lineage>
        <taxon>Bacteria</taxon>
        <taxon>Bacillati</taxon>
        <taxon>Bacillota</taxon>
        <taxon>Bacilli</taxon>
        <taxon>Bacillales</taxon>
        <taxon>Bacillaceae</taxon>
        <taxon>Cytobacillus</taxon>
    </lineage>
</organism>
<name>A0A0Q3VG16_9BACI</name>
<dbReference type="PATRIC" id="fig|1637975.4.peg.796"/>
<dbReference type="STRING" id="1637975.AN957_05490"/>
<dbReference type="RefSeq" id="WP_053478907.1">
    <property type="nucleotide sequence ID" value="NZ_CP041305.1"/>
</dbReference>
<dbReference type="AlphaFoldDB" id="A0A0Q3VG16"/>
<keyword evidence="2" id="KW-1185">Reference proteome</keyword>
<evidence type="ECO:0000313" key="1">
    <source>
        <dbReference type="EMBL" id="KQL18119.1"/>
    </source>
</evidence>
<protein>
    <recommendedName>
        <fullName evidence="3">DUF2802 domain-containing protein</fullName>
    </recommendedName>
</protein>
<evidence type="ECO:0008006" key="3">
    <source>
        <dbReference type="Google" id="ProtNLM"/>
    </source>
</evidence>
<comment type="caution">
    <text evidence="1">The sequence shown here is derived from an EMBL/GenBank/DDBJ whole genome shotgun (WGS) entry which is preliminary data.</text>
</comment>
<gene>
    <name evidence="1" type="ORF">AN957_05490</name>
</gene>
<sequence length="127" mass="14650">MGWMLGILFMAAIVLLVLSFVQTKQSAAKLEQHIDQVSFSIMDEVNQLQQQIRNVEFDTEIIVHETKIFADSPELRTLLKEMLDLHKRGYSFESIATEKQLTKEEVENFLSPYIKTKDERSNDGNEG</sequence>
<reference evidence="1 2" key="1">
    <citation type="submission" date="2015-09" db="EMBL/GenBank/DDBJ databases">
        <title>Genome sequencing project for genomic taxonomy and phylogenomics of Bacillus-like bacteria.</title>
        <authorList>
            <person name="Liu B."/>
            <person name="Wang J."/>
            <person name="Zhu Y."/>
            <person name="Liu G."/>
            <person name="Chen Q."/>
            <person name="Chen Z."/>
            <person name="Lan J."/>
            <person name="Che J."/>
            <person name="Ge C."/>
            <person name="Shi H."/>
            <person name="Pan Z."/>
            <person name="Liu X."/>
        </authorList>
    </citation>
    <scope>NUCLEOTIDE SEQUENCE [LARGE SCALE GENOMIC DNA]</scope>
    <source>
        <strain evidence="1 2">FJAT-18043</strain>
    </source>
</reference>
<dbReference type="EMBL" id="LJIX01000006">
    <property type="protein sequence ID" value="KQL18119.1"/>
    <property type="molecule type" value="Genomic_DNA"/>
</dbReference>
<dbReference type="Proteomes" id="UP000050996">
    <property type="component" value="Unassembled WGS sequence"/>
</dbReference>
<accession>A0A0Q3VG16</accession>